<organism evidence="1 2">
    <name type="scientific">Candidatus Giovannonibacteria bacterium RIFCSPHIGHO2_02_42_15</name>
    <dbReference type="NCBI Taxonomy" id="1798329"/>
    <lineage>
        <taxon>Bacteria</taxon>
        <taxon>Candidatus Giovannoniibacteriota</taxon>
    </lineage>
</organism>
<dbReference type="AlphaFoldDB" id="A0A1F5VM58"/>
<evidence type="ECO:0000313" key="2">
    <source>
        <dbReference type="Proteomes" id="UP000177451"/>
    </source>
</evidence>
<comment type="caution">
    <text evidence="1">The sequence shown here is derived from an EMBL/GenBank/DDBJ whole genome shotgun (WGS) entry which is preliminary data.</text>
</comment>
<dbReference type="Gene3D" id="3.40.50.2000">
    <property type="entry name" value="Glycogen Phosphorylase B"/>
    <property type="match status" value="2"/>
</dbReference>
<accession>A0A1F5VM58</accession>
<name>A0A1F5VM58_9BACT</name>
<dbReference type="SUPFAM" id="SSF53756">
    <property type="entry name" value="UDP-Glycosyltransferase/glycogen phosphorylase"/>
    <property type="match status" value="1"/>
</dbReference>
<sequence length="373" mass="42466">MKVIYISSASLPNSFANSYQTVKTCEALKRAGVDIELWAESKGDERAILRSYGLESSDLFNFLRIGKKRINHVFYSIAVLRKLRSQDKKTFVLYSRETGMWIVLLFAKYIWNVPFVFEVHRKESIKWHDALRRKLLLKKADGLVVISKALFESFKNDKKNIGLAFCGVEPKRFQNIISKTDSLLKYKLLEDKIYLGYAGGFEEYQGLKTLVKAFNILYKNNSRLGLFIAGGKTGEIESIKAYFTKEALGGVYFLGMLPFADVPGALAAADILVMPFENIDQGGSPVKMFEYLFMSRPIVSSRTPMIEEVLRDNENALLFSAGNFEELAEKISLLLSDLELIKRLASQSFIERNLYTFDNRAKTIKVVIEQAVR</sequence>
<dbReference type="EMBL" id="MFHH01000041">
    <property type="protein sequence ID" value="OGF64505.1"/>
    <property type="molecule type" value="Genomic_DNA"/>
</dbReference>
<dbReference type="Proteomes" id="UP000177451">
    <property type="component" value="Unassembled WGS sequence"/>
</dbReference>
<proteinExistence type="predicted"/>
<reference evidence="1 2" key="1">
    <citation type="journal article" date="2016" name="Nat. Commun.">
        <title>Thousands of microbial genomes shed light on interconnected biogeochemical processes in an aquifer system.</title>
        <authorList>
            <person name="Anantharaman K."/>
            <person name="Brown C.T."/>
            <person name="Hug L.A."/>
            <person name="Sharon I."/>
            <person name="Castelle C.J."/>
            <person name="Probst A.J."/>
            <person name="Thomas B.C."/>
            <person name="Singh A."/>
            <person name="Wilkins M.J."/>
            <person name="Karaoz U."/>
            <person name="Brodie E.L."/>
            <person name="Williams K.H."/>
            <person name="Hubbard S.S."/>
            <person name="Banfield J.F."/>
        </authorList>
    </citation>
    <scope>NUCLEOTIDE SEQUENCE [LARGE SCALE GENOMIC DNA]</scope>
</reference>
<protein>
    <recommendedName>
        <fullName evidence="3">Glycosyltransferase subfamily 4-like N-terminal domain-containing protein</fullName>
    </recommendedName>
</protein>
<evidence type="ECO:0000313" key="1">
    <source>
        <dbReference type="EMBL" id="OGF64505.1"/>
    </source>
</evidence>
<evidence type="ECO:0008006" key="3">
    <source>
        <dbReference type="Google" id="ProtNLM"/>
    </source>
</evidence>
<dbReference type="Pfam" id="PF13692">
    <property type="entry name" value="Glyco_trans_1_4"/>
    <property type="match status" value="1"/>
</dbReference>
<dbReference type="PANTHER" id="PTHR12526">
    <property type="entry name" value="GLYCOSYLTRANSFERASE"/>
    <property type="match status" value="1"/>
</dbReference>
<gene>
    <name evidence="1" type="ORF">A2Z53_03315</name>
</gene>